<evidence type="ECO:0000313" key="4">
    <source>
        <dbReference type="EMBL" id="GIG33917.1"/>
    </source>
</evidence>
<feature type="transmembrane region" description="Helical" evidence="2">
    <location>
        <begin position="206"/>
        <end position="228"/>
    </location>
</feature>
<keyword evidence="2" id="KW-0472">Membrane</keyword>
<dbReference type="Proteomes" id="UP000618382">
    <property type="component" value="Unassembled WGS sequence"/>
</dbReference>
<reference evidence="4 7" key="2">
    <citation type="submission" date="2021-01" db="EMBL/GenBank/DDBJ databases">
        <title>Whole genome shotgun sequence of Cellulomonas oligotrophica NBRC 109435.</title>
        <authorList>
            <person name="Komaki H."/>
            <person name="Tamura T."/>
        </authorList>
    </citation>
    <scope>NUCLEOTIDE SEQUENCE [LARGE SCALE GENOMIC DNA]</scope>
    <source>
        <strain evidence="4 7">NBRC 109435</strain>
    </source>
</reference>
<keyword evidence="2" id="KW-0812">Transmembrane</keyword>
<protein>
    <submittedName>
        <fullName evidence="5">Transglutaminase-like putative cysteine protease</fullName>
    </submittedName>
</protein>
<keyword evidence="2" id="KW-1133">Transmembrane helix</keyword>
<feature type="transmembrane region" description="Helical" evidence="2">
    <location>
        <begin position="153"/>
        <end position="171"/>
    </location>
</feature>
<name>A0A7Y9K1B0_9CELL</name>
<dbReference type="InterPro" id="IPR021878">
    <property type="entry name" value="TgpA_N"/>
</dbReference>
<feature type="domain" description="Transglutaminase-like" evidence="3">
    <location>
        <begin position="498"/>
        <end position="568"/>
    </location>
</feature>
<evidence type="ECO:0000313" key="5">
    <source>
        <dbReference type="EMBL" id="NYD88220.1"/>
    </source>
</evidence>
<dbReference type="InterPro" id="IPR052901">
    <property type="entry name" value="Bact_TGase-like"/>
</dbReference>
<dbReference type="PANTHER" id="PTHR42736:SF1">
    <property type="entry name" value="PROTEIN-GLUTAMINE GAMMA-GLUTAMYLTRANSFERASE"/>
    <property type="match status" value="1"/>
</dbReference>
<dbReference type="GO" id="GO:0006508">
    <property type="term" value="P:proteolysis"/>
    <property type="evidence" value="ECO:0007669"/>
    <property type="project" value="UniProtKB-KW"/>
</dbReference>
<dbReference type="Pfam" id="PF01841">
    <property type="entry name" value="Transglut_core"/>
    <property type="match status" value="1"/>
</dbReference>
<feature type="transmembrane region" description="Helical" evidence="2">
    <location>
        <begin position="12"/>
        <end position="34"/>
    </location>
</feature>
<dbReference type="SUPFAM" id="SSF54001">
    <property type="entry name" value="Cysteine proteinases"/>
    <property type="match status" value="1"/>
</dbReference>
<accession>A0A7Y9K1B0</accession>
<dbReference type="RefSeq" id="WP_203793547.1">
    <property type="nucleotide sequence ID" value="NZ_BONN01000010.1"/>
</dbReference>
<organism evidence="5 6">
    <name type="scientific">Cellulomonas oligotrophica</name>
    <dbReference type="NCBI Taxonomy" id="931536"/>
    <lineage>
        <taxon>Bacteria</taxon>
        <taxon>Bacillati</taxon>
        <taxon>Actinomycetota</taxon>
        <taxon>Actinomycetes</taxon>
        <taxon>Micrococcales</taxon>
        <taxon>Cellulomonadaceae</taxon>
        <taxon>Cellulomonas</taxon>
    </lineage>
</organism>
<feature type="region of interest" description="Disordered" evidence="1">
    <location>
        <begin position="597"/>
        <end position="618"/>
    </location>
</feature>
<reference evidence="5 6" key="1">
    <citation type="submission" date="2020-07" db="EMBL/GenBank/DDBJ databases">
        <title>Sequencing the genomes of 1000 actinobacteria strains.</title>
        <authorList>
            <person name="Klenk H.-P."/>
        </authorList>
    </citation>
    <scope>NUCLEOTIDE SEQUENCE [LARGE SCALE GENOMIC DNA]</scope>
    <source>
        <strain evidence="5 6">DSM 24482</strain>
    </source>
</reference>
<dbReference type="InterPro" id="IPR002931">
    <property type="entry name" value="Transglutaminase-like"/>
</dbReference>
<dbReference type="EMBL" id="BONN01000010">
    <property type="protein sequence ID" value="GIG33917.1"/>
    <property type="molecule type" value="Genomic_DNA"/>
</dbReference>
<keyword evidence="7" id="KW-1185">Reference proteome</keyword>
<dbReference type="Gene3D" id="3.10.620.30">
    <property type="match status" value="1"/>
</dbReference>
<dbReference type="AlphaFoldDB" id="A0A7Y9K1B0"/>
<evidence type="ECO:0000259" key="3">
    <source>
        <dbReference type="SMART" id="SM00460"/>
    </source>
</evidence>
<feature type="compositionally biased region" description="Acidic residues" evidence="1">
    <location>
        <begin position="277"/>
        <end position="301"/>
    </location>
</feature>
<dbReference type="InterPro" id="IPR038765">
    <property type="entry name" value="Papain-like_cys_pep_sf"/>
</dbReference>
<proteinExistence type="predicted"/>
<feature type="compositionally biased region" description="Low complexity" evidence="1">
    <location>
        <begin position="600"/>
        <end position="613"/>
    </location>
</feature>
<sequence>MSAAAGPERGLRAVVGTALCVAATWASLLALGGLVEGSRWYTVACTAVLVVAASAALARAVSRTWWLPTLVGGLVAAVGLVLRYGSPPGRPQFLPDLDALARAWDVAREGVRVVNDSYVPMPDVRPGEMLVVLGAVGVVLLVDAAVLAVRVPALAGVALLALWVPAILLGFPAGALPLALTGLAYLALLAFGAAPQHARAGRARRAGAAAGAGAALVALALVAGPPLMSVPGWASMSLPRFGAGPVGPLELSSELDLRDSLGQRSSQVVLRYTVTGAEDDGTDDGEDGAVDLGSADDDDPVADARLVGPLRAFTLATFDGRSWERTETDDLAGWDPAGLLASDPALRGLPPDPAAGTLATVEVQVGALSEQRLPVTTFPRTLDAAEDWQYDAARDEVVSDDPTRDGERYAMVVQVPDLTADRLRDAAPGTPPQAELYTAVPPTTNAEDVARTAREVTAEATTPYEQALALQSWFRSATNFVYDTRVPPARSQDAVWDFLQTRRGYCVQFSTAMTIMARSLDIPARVAVGFLPGEADDEGGYVVTGRLAHAWPELYFEGLGWVRFEPTPASQTGPPPVWANPFTGATVPASVPDEVDRDQAAPVPSASSTAPVADGPSGPGEDVSWLVVALGTGVGLVLLAAAAGIGVLLARRARVQAYLTPERAWATLRRRLARRGITWSDATTARAAAVRLEDEIGRRSSDVTAADAARAALASLLAAVEAQRYAPQGAAAPQDVASTDADRRSGTAGTRGSDRTEELAGWVETIRLACTRPVSDRPRADAGPSAPPAGP</sequence>
<keyword evidence="5" id="KW-0378">Hydrolase</keyword>
<feature type="transmembrane region" description="Helical" evidence="2">
    <location>
        <begin position="177"/>
        <end position="194"/>
    </location>
</feature>
<feature type="region of interest" description="Disordered" evidence="1">
    <location>
        <begin position="274"/>
        <end position="301"/>
    </location>
</feature>
<dbReference type="PANTHER" id="PTHR42736">
    <property type="entry name" value="PROTEIN-GLUTAMINE GAMMA-GLUTAMYLTRANSFERASE"/>
    <property type="match status" value="1"/>
</dbReference>
<evidence type="ECO:0000313" key="7">
    <source>
        <dbReference type="Proteomes" id="UP000618382"/>
    </source>
</evidence>
<feature type="transmembrane region" description="Helical" evidence="2">
    <location>
        <begin position="625"/>
        <end position="650"/>
    </location>
</feature>
<gene>
    <name evidence="5" type="ORF">BKA21_003769</name>
    <name evidence="4" type="ORF">Col01nite_30760</name>
</gene>
<evidence type="ECO:0000256" key="1">
    <source>
        <dbReference type="SAM" id="MobiDB-lite"/>
    </source>
</evidence>
<comment type="caution">
    <text evidence="5">The sequence shown here is derived from an EMBL/GenBank/DDBJ whole genome shotgun (WGS) entry which is preliminary data.</text>
</comment>
<dbReference type="Pfam" id="PF11992">
    <property type="entry name" value="TgpA_N"/>
    <property type="match status" value="1"/>
</dbReference>
<feature type="transmembrane region" description="Helical" evidence="2">
    <location>
        <begin position="129"/>
        <end position="146"/>
    </location>
</feature>
<evidence type="ECO:0000313" key="6">
    <source>
        <dbReference type="Proteomes" id="UP000577956"/>
    </source>
</evidence>
<feature type="transmembrane region" description="Helical" evidence="2">
    <location>
        <begin position="65"/>
        <end position="85"/>
    </location>
</feature>
<evidence type="ECO:0000256" key="2">
    <source>
        <dbReference type="SAM" id="Phobius"/>
    </source>
</evidence>
<feature type="transmembrane region" description="Helical" evidence="2">
    <location>
        <begin position="40"/>
        <end position="58"/>
    </location>
</feature>
<dbReference type="GO" id="GO:0008233">
    <property type="term" value="F:peptidase activity"/>
    <property type="evidence" value="ECO:0007669"/>
    <property type="project" value="UniProtKB-KW"/>
</dbReference>
<feature type="region of interest" description="Disordered" evidence="1">
    <location>
        <begin position="728"/>
        <end position="791"/>
    </location>
</feature>
<dbReference type="Proteomes" id="UP000577956">
    <property type="component" value="Unassembled WGS sequence"/>
</dbReference>
<dbReference type="SMART" id="SM00460">
    <property type="entry name" value="TGc"/>
    <property type="match status" value="1"/>
</dbReference>
<dbReference type="EMBL" id="JACCBK010000001">
    <property type="protein sequence ID" value="NYD88220.1"/>
    <property type="molecule type" value="Genomic_DNA"/>
</dbReference>
<keyword evidence="5" id="KW-0645">Protease</keyword>